<reference evidence="1 2" key="1">
    <citation type="submission" date="2016-10" db="EMBL/GenBank/DDBJ databases">
        <authorList>
            <person name="de Groot N.N."/>
        </authorList>
    </citation>
    <scope>NUCLEOTIDE SEQUENCE [LARGE SCALE GENOMIC DNA]</scope>
    <source>
        <strain evidence="1 2">DSM 15893</strain>
    </source>
</reference>
<accession>A0A1I5JJI9</accession>
<evidence type="ECO:0000313" key="2">
    <source>
        <dbReference type="Proteomes" id="UP000182692"/>
    </source>
</evidence>
<gene>
    <name evidence="1" type="ORF">SAMN03084138_00245</name>
</gene>
<sequence length="53" mass="6469">MCFKEAAQATALIRLVFNQLSRYDHFYYIRFQLSSDSRRIYVVQITDHMHQRT</sequence>
<dbReference type="AlphaFoldDB" id="A0A1I5JJI9"/>
<name>A0A1I5JJI9_9GAMM</name>
<proteinExistence type="predicted"/>
<dbReference type="EMBL" id="FOWR01000001">
    <property type="protein sequence ID" value="SFO72974.1"/>
    <property type="molecule type" value="Genomic_DNA"/>
</dbReference>
<protein>
    <submittedName>
        <fullName evidence="1">Uncharacterized protein</fullName>
    </submittedName>
</protein>
<evidence type="ECO:0000313" key="1">
    <source>
        <dbReference type="EMBL" id="SFO72974.1"/>
    </source>
</evidence>
<organism evidence="1 2">
    <name type="scientific">Enterovibrio norvegicus DSM 15893</name>
    <dbReference type="NCBI Taxonomy" id="1121869"/>
    <lineage>
        <taxon>Bacteria</taxon>
        <taxon>Pseudomonadati</taxon>
        <taxon>Pseudomonadota</taxon>
        <taxon>Gammaproteobacteria</taxon>
        <taxon>Vibrionales</taxon>
        <taxon>Vibrionaceae</taxon>
        <taxon>Enterovibrio</taxon>
    </lineage>
</organism>
<dbReference type="Proteomes" id="UP000182692">
    <property type="component" value="Unassembled WGS sequence"/>
</dbReference>